<dbReference type="PANTHER" id="PTHR44068:SF1">
    <property type="entry name" value="HYPOTHETICAL LOC100005854"/>
    <property type="match status" value="1"/>
</dbReference>
<dbReference type="GO" id="GO:0005783">
    <property type="term" value="C:endoplasmic reticulum"/>
    <property type="evidence" value="ECO:0007669"/>
    <property type="project" value="TreeGrafter"/>
</dbReference>
<dbReference type="Gene3D" id="3.40.50.150">
    <property type="entry name" value="Vaccinia Virus protein VP39"/>
    <property type="match status" value="1"/>
</dbReference>
<dbReference type="EC" id="2.1.1.-" evidence="6"/>
<name>A0A7S3ZSU1_9STRA</name>
<dbReference type="PANTHER" id="PTHR44068">
    <property type="entry name" value="ZGC:194242"/>
    <property type="match status" value="1"/>
</dbReference>
<accession>A0A7S3ZSU1</accession>
<evidence type="ECO:0000256" key="6">
    <source>
        <dbReference type="RuleBase" id="RU362025"/>
    </source>
</evidence>
<comment type="similarity">
    <text evidence="4 5 6">Belongs to the class I-like SAM-binding methyltransferase superfamily. Erg6/SMT family.</text>
</comment>
<keyword evidence="3 5" id="KW-0949">S-adenosyl-L-methionine</keyword>
<gene>
    <name evidence="8" type="ORF">PCAL00307_LOCUS7999</name>
    <name evidence="9" type="ORF">PECAL_1P14680</name>
</gene>
<dbReference type="EMBL" id="HBIW01009372">
    <property type="protein sequence ID" value="CAE0692563.1"/>
    <property type="molecule type" value="Transcribed_RNA"/>
</dbReference>
<evidence type="ECO:0000313" key="8">
    <source>
        <dbReference type="EMBL" id="CAE0692563.1"/>
    </source>
</evidence>
<dbReference type="AlphaFoldDB" id="A0A7S3ZSU1"/>
<evidence type="ECO:0000256" key="4">
    <source>
        <dbReference type="ARBA" id="ARBA00038188"/>
    </source>
</evidence>
<evidence type="ECO:0000256" key="3">
    <source>
        <dbReference type="ARBA" id="ARBA00022691"/>
    </source>
</evidence>
<dbReference type="InterPro" id="IPR029063">
    <property type="entry name" value="SAM-dependent_MTases_sf"/>
</dbReference>
<dbReference type="CDD" id="cd02440">
    <property type="entry name" value="AdoMet_MTases"/>
    <property type="match status" value="1"/>
</dbReference>
<dbReference type="Pfam" id="PF02353">
    <property type="entry name" value="CMAS"/>
    <property type="match status" value="1"/>
</dbReference>
<feature type="domain" description="SAM-dependent methyltransferase Erg6/SMT-type" evidence="7">
    <location>
        <begin position="114"/>
        <end position="425"/>
    </location>
</feature>
<evidence type="ECO:0000256" key="5">
    <source>
        <dbReference type="PROSITE-ProRule" id="PRU01022"/>
    </source>
</evidence>
<dbReference type="GO" id="GO:0016126">
    <property type="term" value="P:sterol biosynthetic process"/>
    <property type="evidence" value="ECO:0007669"/>
    <property type="project" value="TreeGrafter"/>
</dbReference>
<evidence type="ECO:0000256" key="1">
    <source>
        <dbReference type="ARBA" id="ARBA00022603"/>
    </source>
</evidence>
<dbReference type="Pfam" id="PF08241">
    <property type="entry name" value="Methyltransf_11"/>
    <property type="match status" value="1"/>
</dbReference>
<proteinExistence type="inferred from homology"/>
<dbReference type="GO" id="GO:0003838">
    <property type="term" value="F:sterol 24-C-methyltransferase activity"/>
    <property type="evidence" value="ECO:0007669"/>
    <property type="project" value="TreeGrafter"/>
</dbReference>
<dbReference type="Pfam" id="PF08498">
    <property type="entry name" value="Sterol_MT_C"/>
    <property type="match status" value="1"/>
</dbReference>
<protein>
    <recommendedName>
        <fullName evidence="6">Methyltransferase</fullName>
        <ecNumber evidence="6">2.1.1.-</ecNumber>
    </recommendedName>
</protein>
<dbReference type="OrthoDB" id="540004at2759"/>
<keyword evidence="1 5" id="KW-0489">Methyltransferase</keyword>
<dbReference type="InterPro" id="IPR030384">
    <property type="entry name" value="MeTrfase_SMT"/>
</dbReference>
<sequence length="425" mass="46169">MDAASALPAVAASLAGATGAYMLYSKRRGLDRDASGGTGASFDGQLAAGVNMLANKDSVLRRDQVAGSMGAYADLFEGKTGKHSGNGLEGDGAVTTQASIDKRREGYRTMVNNFYDLVTDFYEYGWCQSFHFAPRYKGETFLESIKRAEYYLCSRLNMKPGVKALDVGCGVGGPMRNMAVFSGATIEGITINEYQVKVGNKYCEQQGLKATAHLTRGDFQNLPGFQADEKHKLWEGIDYRGQDWTARFDVAYEIEATCHSPDKVRCFSEVARCLKKGGLFAGYEWVVLPERGYDAKNARHVAIKEGIEIGNGLPTLATPADVVAALEAAGFEVLEHGDANANAHAPTEIPWYDTLDGKMSLSGFRMTRLGRACTHAMVSSLEFLRVAPKGTSHVSAMLNATAIDLVEGGKDEIFTPSYFFLARKK</sequence>
<keyword evidence="10" id="KW-1185">Reference proteome</keyword>
<reference evidence="8" key="1">
    <citation type="submission" date="2021-01" db="EMBL/GenBank/DDBJ databases">
        <authorList>
            <person name="Corre E."/>
            <person name="Pelletier E."/>
            <person name="Niang G."/>
            <person name="Scheremetjew M."/>
            <person name="Finn R."/>
            <person name="Kale V."/>
            <person name="Holt S."/>
            <person name="Cochrane G."/>
            <person name="Meng A."/>
            <person name="Brown T."/>
            <person name="Cohen L."/>
        </authorList>
    </citation>
    <scope>NUCLEOTIDE SEQUENCE</scope>
    <source>
        <strain evidence="8">CCMP1756</strain>
    </source>
</reference>
<dbReference type="Proteomes" id="UP000789595">
    <property type="component" value="Unassembled WGS sequence"/>
</dbReference>
<dbReference type="InterPro" id="IPR013216">
    <property type="entry name" value="Methyltransf_11"/>
</dbReference>
<evidence type="ECO:0000313" key="10">
    <source>
        <dbReference type="Proteomes" id="UP000789595"/>
    </source>
</evidence>
<evidence type="ECO:0000259" key="7">
    <source>
        <dbReference type="PROSITE" id="PS51685"/>
    </source>
</evidence>
<keyword evidence="2 5" id="KW-0808">Transferase</keyword>
<dbReference type="GO" id="GO:0032259">
    <property type="term" value="P:methylation"/>
    <property type="evidence" value="ECO:0007669"/>
    <property type="project" value="UniProtKB-KW"/>
</dbReference>
<evidence type="ECO:0000256" key="2">
    <source>
        <dbReference type="ARBA" id="ARBA00022679"/>
    </source>
</evidence>
<dbReference type="InterPro" id="IPR013705">
    <property type="entry name" value="Sterol_MeTrfase_C"/>
</dbReference>
<dbReference type="InterPro" id="IPR050447">
    <property type="entry name" value="Erg6_SMT_methyltransf"/>
</dbReference>
<dbReference type="EMBL" id="CAKKNE010000001">
    <property type="protein sequence ID" value="CAH0365064.1"/>
    <property type="molecule type" value="Genomic_DNA"/>
</dbReference>
<dbReference type="SUPFAM" id="SSF53335">
    <property type="entry name" value="S-adenosyl-L-methionine-dependent methyltransferases"/>
    <property type="match status" value="1"/>
</dbReference>
<organism evidence="8">
    <name type="scientific">Pelagomonas calceolata</name>
    <dbReference type="NCBI Taxonomy" id="35677"/>
    <lineage>
        <taxon>Eukaryota</taxon>
        <taxon>Sar</taxon>
        <taxon>Stramenopiles</taxon>
        <taxon>Ochrophyta</taxon>
        <taxon>Pelagophyceae</taxon>
        <taxon>Pelagomonadales</taxon>
        <taxon>Pelagomonadaceae</taxon>
        <taxon>Pelagomonas</taxon>
    </lineage>
</organism>
<evidence type="ECO:0000313" key="9">
    <source>
        <dbReference type="EMBL" id="CAH0365064.1"/>
    </source>
</evidence>
<reference evidence="9" key="2">
    <citation type="submission" date="2021-11" db="EMBL/GenBank/DDBJ databases">
        <authorList>
            <consortium name="Genoscope - CEA"/>
            <person name="William W."/>
        </authorList>
    </citation>
    <scope>NUCLEOTIDE SEQUENCE</scope>
</reference>
<dbReference type="PROSITE" id="PS51685">
    <property type="entry name" value="SAM_MT_ERG6_SMT"/>
    <property type="match status" value="1"/>
</dbReference>